<dbReference type="InterPro" id="IPR018203">
    <property type="entry name" value="GDP_dissociation_inhibitor"/>
</dbReference>
<sequence length="73" mass="8506">MQNVYEKFGLDENTADFTGHALALYRDDKYKQLPYLDAVNRVRLYSDSLARYGKSPYLYRCTGLESCLKDLLD</sequence>
<protein>
    <submittedName>
        <fullName evidence="2">Uncharacterized protein</fullName>
    </submittedName>
</protein>
<name>A0A915E1F2_9BILA</name>
<dbReference type="AlphaFoldDB" id="A0A915E1F2"/>
<dbReference type="GO" id="GO:0005093">
    <property type="term" value="F:Rab GDP-dissociation inhibitor activity"/>
    <property type="evidence" value="ECO:0007669"/>
    <property type="project" value="TreeGrafter"/>
</dbReference>
<dbReference type="Pfam" id="PF00996">
    <property type="entry name" value="GDI"/>
    <property type="match status" value="1"/>
</dbReference>
<proteinExistence type="predicted"/>
<keyword evidence="1" id="KW-1185">Reference proteome</keyword>
<accession>A0A915E1F2</accession>
<dbReference type="Gene3D" id="1.10.405.10">
    <property type="entry name" value="Guanine Nucleotide Dissociation Inhibitor, domain 1"/>
    <property type="match status" value="1"/>
</dbReference>
<evidence type="ECO:0000313" key="2">
    <source>
        <dbReference type="WBParaSite" id="jg25671"/>
    </source>
</evidence>
<dbReference type="PANTHER" id="PTHR11787:SF8">
    <property type="entry name" value="RAB GDP DISSOCIATION INHIBITOR"/>
    <property type="match status" value="1"/>
</dbReference>
<evidence type="ECO:0000313" key="1">
    <source>
        <dbReference type="Proteomes" id="UP000887574"/>
    </source>
</evidence>
<organism evidence="1 2">
    <name type="scientific">Ditylenchus dipsaci</name>
    <dbReference type="NCBI Taxonomy" id="166011"/>
    <lineage>
        <taxon>Eukaryota</taxon>
        <taxon>Metazoa</taxon>
        <taxon>Ecdysozoa</taxon>
        <taxon>Nematoda</taxon>
        <taxon>Chromadorea</taxon>
        <taxon>Rhabditida</taxon>
        <taxon>Tylenchina</taxon>
        <taxon>Tylenchomorpha</taxon>
        <taxon>Sphaerularioidea</taxon>
        <taxon>Anguinidae</taxon>
        <taxon>Anguininae</taxon>
        <taxon>Ditylenchus</taxon>
    </lineage>
</organism>
<dbReference type="PANTHER" id="PTHR11787">
    <property type="entry name" value="RAB GDP-DISSOCIATION INHIBITOR"/>
    <property type="match status" value="1"/>
</dbReference>
<reference evidence="2" key="1">
    <citation type="submission" date="2022-11" db="UniProtKB">
        <authorList>
            <consortium name="WormBaseParasite"/>
        </authorList>
    </citation>
    <scope>IDENTIFICATION</scope>
</reference>
<dbReference type="GO" id="GO:0007264">
    <property type="term" value="P:small GTPase-mediated signal transduction"/>
    <property type="evidence" value="ECO:0007669"/>
    <property type="project" value="InterPro"/>
</dbReference>
<dbReference type="Proteomes" id="UP000887574">
    <property type="component" value="Unplaced"/>
</dbReference>
<dbReference type="GO" id="GO:0005737">
    <property type="term" value="C:cytoplasm"/>
    <property type="evidence" value="ECO:0007669"/>
    <property type="project" value="TreeGrafter"/>
</dbReference>
<dbReference type="WBParaSite" id="jg25671">
    <property type="protein sequence ID" value="jg25671"/>
    <property type="gene ID" value="jg25671"/>
</dbReference>
<dbReference type="GO" id="GO:0016192">
    <property type="term" value="P:vesicle-mediated transport"/>
    <property type="evidence" value="ECO:0007669"/>
    <property type="project" value="TreeGrafter"/>
</dbReference>